<proteinExistence type="predicted"/>
<gene>
    <name evidence="1" type="ORF">Catovirus_1_1029</name>
</gene>
<name>A0A1V0SBA2_9VIRU</name>
<protein>
    <submittedName>
        <fullName evidence="1">Uncharacterized protein</fullName>
    </submittedName>
</protein>
<accession>A0A1V0SBA2</accession>
<organism evidence="1">
    <name type="scientific">Catovirus CTV1</name>
    <dbReference type="NCBI Taxonomy" id="1977631"/>
    <lineage>
        <taxon>Viruses</taxon>
        <taxon>Varidnaviria</taxon>
        <taxon>Bamfordvirae</taxon>
        <taxon>Nucleocytoviricota</taxon>
        <taxon>Megaviricetes</taxon>
        <taxon>Imitervirales</taxon>
        <taxon>Mimiviridae</taxon>
        <taxon>Klosneuvirinae</taxon>
        <taxon>Catovirus</taxon>
    </lineage>
</organism>
<evidence type="ECO:0000313" key="1">
    <source>
        <dbReference type="EMBL" id="ARF08979.1"/>
    </source>
</evidence>
<reference evidence="1" key="1">
    <citation type="journal article" date="2017" name="Science">
        <title>Giant viruses with an expanded complement of translation system components.</title>
        <authorList>
            <person name="Schulz F."/>
            <person name="Yutin N."/>
            <person name="Ivanova N.N."/>
            <person name="Ortega D.R."/>
            <person name="Lee T.K."/>
            <person name="Vierheilig J."/>
            <person name="Daims H."/>
            <person name="Horn M."/>
            <person name="Wagner M."/>
            <person name="Jensen G.J."/>
            <person name="Kyrpides N.C."/>
            <person name="Koonin E.V."/>
            <person name="Woyke T."/>
        </authorList>
    </citation>
    <scope>NUCLEOTIDE SEQUENCE</scope>
    <source>
        <strain evidence="1">CTV1</strain>
    </source>
</reference>
<dbReference type="EMBL" id="KY684083">
    <property type="protein sequence ID" value="ARF08979.1"/>
    <property type="molecule type" value="Genomic_DNA"/>
</dbReference>
<sequence length="347" mass="40848">MQNNITLINKKSNQKKEAKPELKHRLLDVGNDVIIIIASYIKGDKNIHNFISTCKNIYAQKDYVDFYGYYPISLNLILPFRSICAKISNKYQKELPDYIKRLEIVNDFPYRKINVEDVTVNIIRLTDNATYRNIIFGENVKKIFFKNYPSGTTFDLGKCKELSFIGLRTSTLKKIQRKKEGNIQNDGVEEEDDDDTNIIAIDNKININKINLNKDKITRLYLFFDDIKYTINNVNNLFTHFSNIKELIIDGQYKCFNKNGHYTFDSSELLNDDDFLYIPNGVKVCKIIPQILIKNYPKSLERLYLKNYIPINRDIEKRINIQKLDYIDEILLTHQGILYFYTLIRNN</sequence>